<dbReference type="Proteomes" id="UP000095347">
    <property type="component" value="Unassembled WGS sequence"/>
</dbReference>
<keyword evidence="2" id="KW-1185">Reference proteome</keyword>
<evidence type="ECO:0008006" key="3">
    <source>
        <dbReference type="Google" id="ProtNLM"/>
    </source>
</evidence>
<protein>
    <recommendedName>
        <fullName evidence="3">DNA-binding protein</fullName>
    </recommendedName>
</protein>
<proteinExistence type="predicted"/>
<reference evidence="2" key="1">
    <citation type="submission" date="2016-07" db="EMBL/GenBank/DDBJ databases">
        <authorList>
            <person name="Florea S."/>
            <person name="Webb J.S."/>
            <person name="Jaromczyk J."/>
            <person name="Schardl C.L."/>
        </authorList>
    </citation>
    <scope>NUCLEOTIDE SEQUENCE [LARGE SCALE GENOMIC DNA]</scope>
    <source>
        <strain evidence="2">MV-1</strain>
    </source>
</reference>
<organism evidence="1 2">
    <name type="scientific">Magnetovibrio blakemorei</name>
    <dbReference type="NCBI Taxonomy" id="28181"/>
    <lineage>
        <taxon>Bacteria</taxon>
        <taxon>Pseudomonadati</taxon>
        <taxon>Pseudomonadota</taxon>
        <taxon>Alphaproteobacteria</taxon>
        <taxon>Rhodospirillales</taxon>
        <taxon>Magnetovibrionaceae</taxon>
        <taxon>Magnetovibrio</taxon>
    </lineage>
</organism>
<name>A0A1E5Q4V0_9PROT</name>
<evidence type="ECO:0000313" key="2">
    <source>
        <dbReference type="Proteomes" id="UP000095347"/>
    </source>
</evidence>
<evidence type="ECO:0000313" key="1">
    <source>
        <dbReference type="EMBL" id="OEJ65267.1"/>
    </source>
</evidence>
<dbReference type="EMBL" id="MCGG01000053">
    <property type="protein sequence ID" value="OEJ65267.1"/>
    <property type="molecule type" value="Genomic_DNA"/>
</dbReference>
<sequence length="75" mass="8646">MPINEPIVLKFQRTGSSYARANEVASWMGLTIEAYLLKCIEDGHKLHQTRMAEELELPACLRRQKDYAPTLLRKT</sequence>
<comment type="caution">
    <text evidence="1">The sequence shown here is derived from an EMBL/GenBank/DDBJ whole genome shotgun (WGS) entry which is preliminary data.</text>
</comment>
<dbReference type="STRING" id="28181.BEN30_15050"/>
<gene>
    <name evidence="1" type="ORF">BEN30_15050</name>
</gene>
<dbReference type="AlphaFoldDB" id="A0A1E5Q4V0"/>
<accession>A0A1E5Q4V0</accession>